<dbReference type="EMBL" id="CP068053">
    <property type="protein sequence ID" value="QQT00770.1"/>
    <property type="molecule type" value="Genomic_DNA"/>
</dbReference>
<dbReference type="AlphaFoldDB" id="A0A974NMV5"/>
<organism evidence="2 3">
    <name type="scientific">Peribacillus psychrosaccharolyticus</name>
    <name type="common">Bacillus psychrosaccharolyticus</name>
    <dbReference type="NCBI Taxonomy" id="1407"/>
    <lineage>
        <taxon>Bacteria</taxon>
        <taxon>Bacillati</taxon>
        <taxon>Bacillota</taxon>
        <taxon>Bacilli</taxon>
        <taxon>Bacillales</taxon>
        <taxon>Bacillaceae</taxon>
        <taxon>Peribacillus</taxon>
    </lineage>
</organism>
<keyword evidence="1" id="KW-0732">Signal</keyword>
<keyword evidence="3" id="KW-1185">Reference proteome</keyword>
<dbReference type="RefSeq" id="WP_152526451.1">
    <property type="nucleotide sequence ID" value="NZ_CP068053.1"/>
</dbReference>
<protein>
    <recommendedName>
        <fullName evidence="4">Lipoprotein</fullName>
    </recommendedName>
</protein>
<accession>A0A974NMV5</accession>
<sequence>MKRLMYIAMLLCLSVLFSGCDEKTQKSDSAIAEAKLSEREKELLRTVTDQYFVCDYKVDPSYKTVTVWVEKYQSGKKVGEKLAHMTAEVKESGTLTYATSKTTEDQDTAFITGIDGNSSASSVVEHRLERSASILGSNPEPLHPSNGELILASLSYGIDGSELRSLSTDFYRNSEINIDELQNYDTVYLFKSKFTQ</sequence>
<evidence type="ECO:0000313" key="2">
    <source>
        <dbReference type="EMBL" id="QQT00770.1"/>
    </source>
</evidence>
<dbReference type="KEGG" id="ppsr:I6J18_02240"/>
<evidence type="ECO:0000256" key="1">
    <source>
        <dbReference type="SAM" id="SignalP"/>
    </source>
</evidence>
<name>A0A974NMV5_PERPY</name>
<gene>
    <name evidence="2" type="ORF">I6J18_02240</name>
</gene>
<dbReference type="Proteomes" id="UP000595254">
    <property type="component" value="Chromosome"/>
</dbReference>
<evidence type="ECO:0000313" key="3">
    <source>
        <dbReference type="Proteomes" id="UP000595254"/>
    </source>
</evidence>
<proteinExistence type="predicted"/>
<evidence type="ECO:0008006" key="4">
    <source>
        <dbReference type="Google" id="ProtNLM"/>
    </source>
</evidence>
<dbReference type="PROSITE" id="PS51257">
    <property type="entry name" value="PROKAR_LIPOPROTEIN"/>
    <property type="match status" value="1"/>
</dbReference>
<feature type="signal peptide" evidence="1">
    <location>
        <begin position="1"/>
        <end position="20"/>
    </location>
</feature>
<reference evidence="2 3" key="1">
    <citation type="submission" date="2021-01" db="EMBL/GenBank/DDBJ databases">
        <title>FDA dAtabase for Regulatory Grade micrObial Sequences (FDA-ARGOS): Supporting development and validation of Infectious Disease Dx tests.</title>
        <authorList>
            <person name="Nelson B."/>
            <person name="Plummer A."/>
            <person name="Tallon L."/>
            <person name="Sadzewicz L."/>
            <person name="Zhao X."/>
            <person name="Boylan J."/>
            <person name="Ott S."/>
            <person name="Bowen H."/>
            <person name="Vavikolanu K."/>
            <person name="Mehta A."/>
            <person name="Aluvathingal J."/>
            <person name="Nadendla S."/>
            <person name="Myers T."/>
            <person name="Yan Y."/>
            <person name="Sichtig H."/>
        </authorList>
    </citation>
    <scope>NUCLEOTIDE SEQUENCE [LARGE SCALE GENOMIC DNA]</scope>
    <source>
        <strain evidence="2 3">FDAARGOS_1161</strain>
    </source>
</reference>
<feature type="chain" id="PRO_5037101776" description="Lipoprotein" evidence="1">
    <location>
        <begin position="21"/>
        <end position="196"/>
    </location>
</feature>